<comment type="caution">
    <text evidence="2">The sequence shown here is derived from an EMBL/GenBank/DDBJ whole genome shotgun (WGS) entry which is preliminary data.</text>
</comment>
<accession>A0A0G1K423</accession>
<sequence length="230" mass="23800">MVISKTLAEPLVNKKVVATGTLKEPYFYASKLVENKCVEQCPGADKVLRNCTPPEADGTSQDSLCNATGRTASCGGIKFCCPRPGMQWTKDMTKCPIPTPTKTPTPTPTSSPTPTKTPTPTPSDNQPPQITTTSLPSGYANESYGASIDAIDPNLTDSLKMAISGLPFGLNSGPCAVPIGGGKITCYVSGTPASSGLYSVQVTVTDNRGATTTKSLALSILAVVSITPTP</sequence>
<proteinExistence type="predicted"/>
<dbReference type="Pfam" id="PF05345">
    <property type="entry name" value="He_PIG"/>
    <property type="match status" value="1"/>
</dbReference>
<dbReference type="InterPro" id="IPR013783">
    <property type="entry name" value="Ig-like_fold"/>
</dbReference>
<protein>
    <submittedName>
        <fullName evidence="2">Polymorphic outer membrane protein</fullName>
    </submittedName>
</protein>
<feature type="compositionally biased region" description="Pro residues" evidence="1">
    <location>
        <begin position="97"/>
        <end position="121"/>
    </location>
</feature>
<evidence type="ECO:0000256" key="1">
    <source>
        <dbReference type="SAM" id="MobiDB-lite"/>
    </source>
</evidence>
<dbReference type="STRING" id="1618387.UW44_C0018G0002"/>
<name>A0A0G1K423_9BACT</name>
<evidence type="ECO:0000313" key="2">
    <source>
        <dbReference type="EMBL" id="KKT51032.1"/>
    </source>
</evidence>
<dbReference type="Gene3D" id="2.60.40.10">
    <property type="entry name" value="Immunoglobulins"/>
    <property type="match status" value="1"/>
</dbReference>
<feature type="compositionally biased region" description="Polar residues" evidence="1">
    <location>
        <begin position="124"/>
        <end position="136"/>
    </location>
</feature>
<feature type="region of interest" description="Disordered" evidence="1">
    <location>
        <begin position="91"/>
        <end position="138"/>
    </location>
</feature>
<evidence type="ECO:0000313" key="3">
    <source>
        <dbReference type="Proteomes" id="UP000034006"/>
    </source>
</evidence>
<dbReference type="Proteomes" id="UP000034006">
    <property type="component" value="Unassembled WGS sequence"/>
</dbReference>
<dbReference type="EMBL" id="LCIH01000018">
    <property type="protein sequence ID" value="KKT51032.1"/>
    <property type="molecule type" value="Genomic_DNA"/>
</dbReference>
<dbReference type="AlphaFoldDB" id="A0A0G1K423"/>
<reference evidence="2 3" key="1">
    <citation type="journal article" date="2015" name="Nature">
        <title>rRNA introns, odd ribosomes, and small enigmatic genomes across a large radiation of phyla.</title>
        <authorList>
            <person name="Brown C.T."/>
            <person name="Hug L.A."/>
            <person name="Thomas B.C."/>
            <person name="Sharon I."/>
            <person name="Castelle C.J."/>
            <person name="Singh A."/>
            <person name="Wilkins M.J."/>
            <person name="Williams K.H."/>
            <person name="Banfield J.F."/>
        </authorList>
    </citation>
    <scope>NUCLEOTIDE SEQUENCE [LARGE SCALE GENOMIC DNA]</scope>
</reference>
<organism evidence="2 3">
    <name type="scientific">Candidatus Collierbacteria bacterium GW2011_GWB2_44_22</name>
    <dbReference type="NCBI Taxonomy" id="1618387"/>
    <lineage>
        <taxon>Bacteria</taxon>
        <taxon>Candidatus Collieribacteriota</taxon>
    </lineage>
</organism>
<gene>
    <name evidence="2" type="ORF">UW44_C0018G0002</name>
</gene>